<reference evidence="1 2" key="1">
    <citation type="submission" date="2008-08" db="EMBL/GenBank/DDBJ databases">
        <authorList>
            <person name="Madupu R."/>
            <person name="Durkin A.S."/>
            <person name="Torralba M."/>
            <person name="Methe B."/>
            <person name="Sutton G.G."/>
            <person name="Strausberg R.L."/>
            <person name="Nelson K.E."/>
        </authorList>
    </citation>
    <scope>NUCLEOTIDE SEQUENCE [LARGE SCALE GENOMIC DNA]</scope>
    <source>
        <strain evidence="1 2">RM3267</strain>
    </source>
</reference>
<accession>B9D3I5</accession>
<organism evidence="1 2">
    <name type="scientific">Campylobacter rectus RM3267</name>
    <dbReference type="NCBI Taxonomy" id="553218"/>
    <lineage>
        <taxon>Bacteria</taxon>
        <taxon>Pseudomonadati</taxon>
        <taxon>Campylobacterota</taxon>
        <taxon>Epsilonproteobacteria</taxon>
        <taxon>Campylobacterales</taxon>
        <taxon>Campylobacteraceae</taxon>
        <taxon>Campylobacter</taxon>
    </lineage>
</organism>
<evidence type="ECO:0000313" key="1">
    <source>
        <dbReference type="EMBL" id="EEF13477.1"/>
    </source>
</evidence>
<comment type="caution">
    <text evidence="1">The sequence shown here is derived from an EMBL/GenBank/DDBJ whole genome shotgun (WGS) entry which is preliminary data.</text>
</comment>
<dbReference type="EMBL" id="ACFU01000020">
    <property type="protein sequence ID" value="EEF13477.1"/>
    <property type="molecule type" value="Genomic_DNA"/>
</dbReference>
<protein>
    <submittedName>
        <fullName evidence="1">Uncharacterized protein</fullName>
    </submittedName>
</protein>
<keyword evidence="2" id="KW-1185">Reference proteome</keyword>
<sequence length="38" mass="4728">MKKLKSKFENLVKFGFKFERSNDKAKYREMIFRVLKQN</sequence>
<evidence type="ECO:0000313" key="2">
    <source>
        <dbReference type="Proteomes" id="UP000003082"/>
    </source>
</evidence>
<proteinExistence type="predicted"/>
<name>B9D3I5_CAMRE</name>
<dbReference type="AlphaFoldDB" id="B9D3I5"/>
<gene>
    <name evidence="1" type="ORF">CAMRE0001_0039</name>
</gene>
<dbReference type="Proteomes" id="UP000003082">
    <property type="component" value="Unassembled WGS sequence"/>
</dbReference>